<proteinExistence type="predicted"/>
<dbReference type="OrthoDB" id="9785375at2"/>
<protein>
    <submittedName>
        <fullName evidence="2">Nucleotide-diphospho-sugar transferase</fullName>
    </submittedName>
</protein>
<reference evidence="2 3" key="1">
    <citation type="submission" date="2019-04" db="EMBL/GenBank/DDBJ databases">
        <authorList>
            <person name="Feng G."/>
            <person name="Zhang J."/>
            <person name="Zhu H."/>
        </authorList>
    </citation>
    <scope>NUCLEOTIDE SEQUENCE [LARGE SCALE GENOMIC DNA]</scope>
    <source>
        <strain evidence="2 3">9PBR-1</strain>
    </source>
</reference>
<organism evidence="2 3">
    <name type="scientific">Hymenobacter metallicola</name>
    <dbReference type="NCBI Taxonomy" id="2563114"/>
    <lineage>
        <taxon>Bacteria</taxon>
        <taxon>Pseudomonadati</taxon>
        <taxon>Bacteroidota</taxon>
        <taxon>Cytophagia</taxon>
        <taxon>Cytophagales</taxon>
        <taxon>Hymenobacteraceae</taxon>
        <taxon>Hymenobacter</taxon>
    </lineage>
</organism>
<accession>A0A4Z0QJW0</accession>
<evidence type="ECO:0000313" key="2">
    <source>
        <dbReference type="EMBL" id="TGE29291.1"/>
    </source>
</evidence>
<gene>
    <name evidence="2" type="ORF">E5K02_07505</name>
</gene>
<keyword evidence="2" id="KW-0808">Transferase</keyword>
<dbReference type="EMBL" id="SRMB01000001">
    <property type="protein sequence ID" value="TGE29291.1"/>
    <property type="molecule type" value="Genomic_DNA"/>
</dbReference>
<dbReference type="SUPFAM" id="SSF53448">
    <property type="entry name" value="Nucleotide-diphospho-sugar transferases"/>
    <property type="match status" value="1"/>
</dbReference>
<comment type="caution">
    <text evidence="2">The sequence shown here is derived from an EMBL/GenBank/DDBJ whole genome shotgun (WGS) entry which is preliminary data.</text>
</comment>
<dbReference type="InterPro" id="IPR029044">
    <property type="entry name" value="Nucleotide-diphossugar_trans"/>
</dbReference>
<dbReference type="Gene3D" id="3.90.550.10">
    <property type="entry name" value="Spore Coat Polysaccharide Biosynthesis Protein SpsA, Chain A"/>
    <property type="match status" value="1"/>
</dbReference>
<evidence type="ECO:0000313" key="3">
    <source>
        <dbReference type="Proteomes" id="UP000298471"/>
    </source>
</evidence>
<dbReference type="Proteomes" id="UP000298471">
    <property type="component" value="Unassembled WGS sequence"/>
</dbReference>
<evidence type="ECO:0000256" key="1">
    <source>
        <dbReference type="SAM" id="MobiDB-lite"/>
    </source>
</evidence>
<name>A0A4Z0QJW0_9BACT</name>
<sequence length="350" mass="40252">MYPSDSPAGLSTPVLFIVFNRPDSTRRVLQAIRQARPTQLYVAADGPRATRPGEAELCARVRALVTDHIDWPCAVHTLFRDTNRGCGQGPAEAINWFFEQEPEGIILEDDCLPGPHFFRFCHELLARYRHDARVMHIGGSNFSREAARPLPATADSYYFSGQVQSWGWASWRRAWQKFDFQLTLLPELGRRHLLASLYPSLLERRYWLPRFRALYRATATPSIWDYQWHFAVAAHSGLTIMPAVNLVCNIGFGQDATHTTATDAQFTRPAAEQFWFPLRHPPTVLRDHRRDQLYFREFIGGRVLAKTRRLLHSLPQWFRDQGTVPLDPPYAVDPEEEDAQPARPLTYSRP</sequence>
<dbReference type="RefSeq" id="WP_135393581.1">
    <property type="nucleotide sequence ID" value="NZ_SRMB01000001.1"/>
</dbReference>
<feature type="region of interest" description="Disordered" evidence="1">
    <location>
        <begin position="325"/>
        <end position="350"/>
    </location>
</feature>
<keyword evidence="3" id="KW-1185">Reference proteome</keyword>
<dbReference type="AlphaFoldDB" id="A0A4Z0QJW0"/>
<dbReference type="GO" id="GO:0016740">
    <property type="term" value="F:transferase activity"/>
    <property type="evidence" value="ECO:0007669"/>
    <property type="project" value="UniProtKB-KW"/>
</dbReference>